<protein>
    <recommendedName>
        <fullName evidence="4">Lipoprotein</fullName>
    </recommendedName>
</protein>
<dbReference type="RefSeq" id="WP_371842687.1">
    <property type="nucleotide sequence ID" value="NZ_JBGMEL010000003.1"/>
</dbReference>
<reference evidence="2 3" key="1">
    <citation type="submission" date="2024-08" db="EMBL/GenBank/DDBJ databases">
        <authorList>
            <person name="Ishaq N."/>
        </authorList>
    </citation>
    <scope>NUCLEOTIDE SEQUENCE [LARGE SCALE GENOMIC DNA]</scope>
    <source>
        <strain evidence="2 3">JCM 30400</strain>
    </source>
</reference>
<sequence length="147" mass="15468">MYYLVLSLTLALALSGCGRQGDPSKTPGAETAPAAGQVASDAMKQPTEPGPDNPTANPPDQTQAPSAGSATLCTPEWFAWVQQQVITQQDGDLKKMYPSGLPPVGSEEWFAAVTKLTGGNLNDVKPGSPEWCQAIQKRLSQPDSQGQ</sequence>
<keyword evidence="3" id="KW-1185">Reference proteome</keyword>
<gene>
    <name evidence="2" type="ORF">ACCI51_04050</name>
</gene>
<evidence type="ECO:0000256" key="1">
    <source>
        <dbReference type="SAM" id="MobiDB-lite"/>
    </source>
</evidence>
<evidence type="ECO:0008006" key="4">
    <source>
        <dbReference type="Google" id="ProtNLM"/>
    </source>
</evidence>
<evidence type="ECO:0000313" key="2">
    <source>
        <dbReference type="EMBL" id="MFA0789706.1"/>
    </source>
</evidence>
<comment type="caution">
    <text evidence="2">The sequence shown here is derived from an EMBL/GenBank/DDBJ whole genome shotgun (WGS) entry which is preliminary data.</text>
</comment>
<dbReference type="Proteomes" id="UP001569414">
    <property type="component" value="Unassembled WGS sequence"/>
</dbReference>
<name>A0ABV4NL26_9GAMM</name>
<evidence type="ECO:0000313" key="3">
    <source>
        <dbReference type="Proteomes" id="UP001569414"/>
    </source>
</evidence>
<feature type="compositionally biased region" description="Polar residues" evidence="1">
    <location>
        <begin position="54"/>
        <end position="69"/>
    </location>
</feature>
<accession>A0ABV4NL26</accession>
<feature type="region of interest" description="Disordered" evidence="1">
    <location>
        <begin position="17"/>
        <end position="69"/>
    </location>
</feature>
<organism evidence="2 3">
    <name type="scientific">Microbulbifer echini</name>
    <dbReference type="NCBI Taxonomy" id="1529067"/>
    <lineage>
        <taxon>Bacteria</taxon>
        <taxon>Pseudomonadati</taxon>
        <taxon>Pseudomonadota</taxon>
        <taxon>Gammaproteobacteria</taxon>
        <taxon>Cellvibrionales</taxon>
        <taxon>Microbulbiferaceae</taxon>
        <taxon>Microbulbifer</taxon>
    </lineage>
</organism>
<dbReference type="EMBL" id="JBGMEL010000003">
    <property type="protein sequence ID" value="MFA0789706.1"/>
    <property type="molecule type" value="Genomic_DNA"/>
</dbReference>
<proteinExistence type="predicted"/>